<dbReference type="AlphaFoldDB" id="A0AA35KPZ5"/>
<dbReference type="InterPro" id="IPR000863">
    <property type="entry name" value="Sulfotransferase_dom"/>
</dbReference>
<accession>A0AA35KPZ5</accession>
<dbReference type="GO" id="GO:0005737">
    <property type="term" value="C:cytoplasm"/>
    <property type="evidence" value="ECO:0007669"/>
    <property type="project" value="UniProtKB-SubCell"/>
</dbReference>
<reference evidence="7" key="1">
    <citation type="submission" date="2022-12" db="EMBL/GenBank/DDBJ databases">
        <authorList>
            <person name="Alioto T."/>
            <person name="Alioto T."/>
            <person name="Gomez Garrido J."/>
        </authorList>
    </citation>
    <scope>NUCLEOTIDE SEQUENCE</scope>
</reference>
<evidence type="ECO:0000259" key="6">
    <source>
        <dbReference type="Pfam" id="PF00685"/>
    </source>
</evidence>
<name>A0AA35KPZ5_9SAUR</name>
<sequence>MPYFKYKGIPFSSEFFSEETLSYVENDFQLLDDDIVNATYPKSGTHWMAEVLSLIQSQGDPSWVQNVSLRERAPWIELDEDFKIALKNPPPRLLTTHLPFQLFPKSFLHSKAKVVYTLRNPRDAMVSSYHFNKGIKVWKDPGTVEEFMERFLRGERDYGSWFDHVKGWVEMKERANIFFITYEELRQDLRGSVQKICHFLGKELNSQQIESVVENASFHKMKDNKMSNLSTAPENIFDHTKATLMRKGICGDWKNHLTVAQSERFDRVYWENMRGVNMTFPWE</sequence>
<proteinExistence type="inferred from homology"/>
<comment type="similarity">
    <text evidence="2 5">Belongs to the sulfotransferase 1 family.</text>
</comment>
<evidence type="ECO:0000256" key="3">
    <source>
        <dbReference type="ARBA" id="ARBA00022490"/>
    </source>
</evidence>
<keyword evidence="4 5" id="KW-0808">Transferase</keyword>
<organism evidence="7 8">
    <name type="scientific">Podarcis lilfordi</name>
    <name type="common">Lilford's wall lizard</name>
    <dbReference type="NCBI Taxonomy" id="74358"/>
    <lineage>
        <taxon>Eukaryota</taxon>
        <taxon>Metazoa</taxon>
        <taxon>Chordata</taxon>
        <taxon>Craniata</taxon>
        <taxon>Vertebrata</taxon>
        <taxon>Euteleostomi</taxon>
        <taxon>Lepidosauria</taxon>
        <taxon>Squamata</taxon>
        <taxon>Bifurcata</taxon>
        <taxon>Unidentata</taxon>
        <taxon>Episquamata</taxon>
        <taxon>Laterata</taxon>
        <taxon>Lacertibaenia</taxon>
        <taxon>Lacertidae</taxon>
        <taxon>Podarcis</taxon>
    </lineage>
</organism>
<dbReference type="GO" id="GO:0008146">
    <property type="term" value="F:sulfotransferase activity"/>
    <property type="evidence" value="ECO:0007669"/>
    <property type="project" value="InterPro"/>
</dbReference>
<dbReference type="Gene3D" id="3.40.50.300">
    <property type="entry name" value="P-loop containing nucleotide triphosphate hydrolases"/>
    <property type="match status" value="1"/>
</dbReference>
<evidence type="ECO:0000313" key="8">
    <source>
        <dbReference type="Proteomes" id="UP001178461"/>
    </source>
</evidence>
<evidence type="ECO:0000256" key="2">
    <source>
        <dbReference type="ARBA" id="ARBA00005771"/>
    </source>
</evidence>
<comment type="subcellular location">
    <subcellularLocation>
        <location evidence="1">Cytoplasm</location>
    </subcellularLocation>
</comment>
<gene>
    <name evidence="7" type="ORF">PODLI_1B043016</name>
</gene>
<dbReference type="EMBL" id="OX395133">
    <property type="protein sequence ID" value="CAI5781304.1"/>
    <property type="molecule type" value="Genomic_DNA"/>
</dbReference>
<dbReference type="InterPro" id="IPR027417">
    <property type="entry name" value="P-loop_NTPase"/>
</dbReference>
<dbReference type="SUPFAM" id="SSF52540">
    <property type="entry name" value="P-loop containing nucleoside triphosphate hydrolases"/>
    <property type="match status" value="1"/>
</dbReference>
<evidence type="ECO:0000313" key="7">
    <source>
        <dbReference type="EMBL" id="CAI5781304.1"/>
    </source>
</evidence>
<feature type="domain" description="Sulfotransferase" evidence="6">
    <location>
        <begin position="32"/>
        <end position="275"/>
    </location>
</feature>
<evidence type="ECO:0000256" key="1">
    <source>
        <dbReference type="ARBA" id="ARBA00004496"/>
    </source>
</evidence>
<protein>
    <recommendedName>
        <fullName evidence="5">Sulfotransferase</fullName>
        <ecNumber evidence="5">2.8.2.-</ecNumber>
    </recommendedName>
</protein>
<dbReference type="PANTHER" id="PTHR11783">
    <property type="entry name" value="SULFOTRANSFERASE SULT"/>
    <property type="match status" value="1"/>
</dbReference>
<evidence type="ECO:0000256" key="4">
    <source>
        <dbReference type="ARBA" id="ARBA00022679"/>
    </source>
</evidence>
<dbReference type="Pfam" id="PF00685">
    <property type="entry name" value="Sulfotransfer_1"/>
    <property type="match status" value="1"/>
</dbReference>
<keyword evidence="3" id="KW-0963">Cytoplasm</keyword>
<evidence type="ECO:0000256" key="5">
    <source>
        <dbReference type="RuleBase" id="RU361155"/>
    </source>
</evidence>
<dbReference type="Proteomes" id="UP001178461">
    <property type="component" value="Chromosome 8"/>
</dbReference>
<dbReference type="FunFam" id="3.40.50.300:FF:000433">
    <property type="entry name" value="Estrogen sulfotransferase"/>
    <property type="match status" value="1"/>
</dbReference>
<dbReference type="EC" id="2.8.2.-" evidence="5"/>
<keyword evidence="8" id="KW-1185">Reference proteome</keyword>